<evidence type="ECO:0000256" key="1">
    <source>
        <dbReference type="SAM" id="MobiDB-lite"/>
    </source>
</evidence>
<feature type="region of interest" description="Disordered" evidence="1">
    <location>
        <begin position="1"/>
        <end position="45"/>
    </location>
</feature>
<dbReference type="EMBL" id="JABUOH010000061">
    <property type="protein sequence ID" value="NWN46001.1"/>
    <property type="molecule type" value="Genomic_DNA"/>
</dbReference>
<dbReference type="AlphaFoldDB" id="A0A851HD41"/>
<name>A0A851HD41_9MOLU</name>
<dbReference type="RefSeq" id="WP_178734384.1">
    <property type="nucleotide sequence ID" value="NZ_JABUOH010000061.1"/>
</dbReference>
<dbReference type="Proteomes" id="UP000568109">
    <property type="component" value="Unassembled WGS sequence"/>
</dbReference>
<evidence type="ECO:0000313" key="3">
    <source>
        <dbReference type="EMBL" id="NWN46001.1"/>
    </source>
</evidence>
<keyword evidence="4" id="KW-1185">Reference proteome</keyword>
<evidence type="ECO:0000313" key="4">
    <source>
        <dbReference type="Proteomes" id="UP000568109"/>
    </source>
</evidence>
<feature type="transmembrane region" description="Helical" evidence="2">
    <location>
        <begin position="54"/>
        <end position="75"/>
    </location>
</feature>
<organism evidence="3 4">
    <name type="scientific">Candidatus Phytoplasma pruni</name>
    <dbReference type="NCBI Taxonomy" id="479893"/>
    <lineage>
        <taxon>Bacteria</taxon>
        <taxon>Bacillati</taxon>
        <taxon>Mycoplasmatota</taxon>
        <taxon>Mollicutes</taxon>
        <taxon>Acholeplasmatales</taxon>
        <taxon>Acholeplasmataceae</taxon>
        <taxon>Candidatus Phytoplasma</taxon>
        <taxon>16SrIII (X-disease group)</taxon>
    </lineage>
</organism>
<accession>A0A851HD41</accession>
<reference evidence="3 4" key="1">
    <citation type="submission" date="2020-06" db="EMBL/GenBank/DDBJ databases">
        <title>Draft genome sequence of Candidatus Phytoplasma pruni (X-disease group, subgroup 16SrIII-B) strain ChTDIII from Argentina.</title>
        <authorList>
            <person name="Fernandez F.D."/>
            <person name="Zuebert C."/>
            <person name="Huettel B."/>
            <person name="Kube M."/>
            <person name="Conci L.R."/>
        </authorList>
    </citation>
    <scope>NUCLEOTIDE SEQUENCE [LARGE SCALE GENOMIC DNA]</scope>
    <source>
        <strain evidence="3 4">ChTDIII</strain>
    </source>
</reference>
<keyword evidence="2" id="KW-1133">Transmembrane helix</keyword>
<comment type="caution">
    <text evidence="3">The sequence shown here is derived from an EMBL/GenBank/DDBJ whole genome shotgun (WGS) entry which is preliminary data.</text>
</comment>
<protein>
    <submittedName>
        <fullName evidence="3">Uncharacterized protein</fullName>
    </submittedName>
</protein>
<gene>
    <name evidence="3" type="ORF">HR065_02810</name>
</gene>
<proteinExistence type="predicted"/>
<keyword evidence="2" id="KW-0472">Membrane</keyword>
<feature type="compositionally biased region" description="Basic and acidic residues" evidence="1">
    <location>
        <begin position="1"/>
        <end position="24"/>
    </location>
</feature>
<evidence type="ECO:0000256" key="2">
    <source>
        <dbReference type="SAM" id="Phobius"/>
    </source>
</evidence>
<keyword evidence="2" id="KW-0812">Transmembrane</keyword>
<sequence length="160" mass="18987">MAVKKTVETEKEKKTSSVKKEEVKKTRKAPVKKAAPVENNDKTKNNEKTTYQNWLKVLFINLVVTPLVFLMMVFLTNELLNILASFKIIEKPEKFLNSFSSLFNDLLLQNMEYNQGLRSKDIYILFYRWIFIVYMMFVIVYNVRFVLRISKKEKSLQLTK</sequence>
<feature type="transmembrane region" description="Helical" evidence="2">
    <location>
        <begin position="126"/>
        <end position="147"/>
    </location>
</feature>